<dbReference type="AlphaFoldDB" id="A0A1J4JW37"/>
<feature type="transmembrane region" description="Helical" evidence="1">
    <location>
        <begin position="316"/>
        <end position="338"/>
    </location>
</feature>
<evidence type="ECO:0000313" key="3">
    <source>
        <dbReference type="Proteomes" id="UP000179807"/>
    </source>
</evidence>
<name>A0A1J4JW37_9EUKA</name>
<dbReference type="Proteomes" id="UP000179807">
    <property type="component" value="Unassembled WGS sequence"/>
</dbReference>
<accession>A0A1J4JW37</accession>
<keyword evidence="1" id="KW-0472">Membrane</keyword>
<organism evidence="2 3">
    <name type="scientific">Tritrichomonas foetus</name>
    <dbReference type="NCBI Taxonomy" id="1144522"/>
    <lineage>
        <taxon>Eukaryota</taxon>
        <taxon>Metamonada</taxon>
        <taxon>Parabasalia</taxon>
        <taxon>Tritrichomonadida</taxon>
        <taxon>Tritrichomonadidae</taxon>
        <taxon>Tritrichomonas</taxon>
    </lineage>
</organism>
<dbReference type="VEuPathDB" id="TrichDB:TRFO_29274"/>
<dbReference type="RefSeq" id="XP_068356489.1">
    <property type="nucleotide sequence ID" value="XM_068506686.1"/>
</dbReference>
<comment type="caution">
    <text evidence="2">The sequence shown here is derived from an EMBL/GenBank/DDBJ whole genome shotgun (WGS) entry which is preliminary data.</text>
</comment>
<dbReference type="GeneID" id="94841390"/>
<proteinExistence type="predicted"/>
<evidence type="ECO:0000313" key="2">
    <source>
        <dbReference type="EMBL" id="OHT03353.1"/>
    </source>
</evidence>
<sequence>MILFLIFPTTFSTSCTVTYELNTTLFISQYAHSDENFCINSRSKNWVIFVNEGTESVDVTIPYSTRSGTVKKKKESKKFSAFLISNSQNDSPSSAVIQPLELTYLSFSAVVFDDDCEVGIASNFETDEISKSDFEIPNPIYVKSATKKLNERNAIQTVISLYQGINFIDAVKSGLEDIKNIDSLFENKNSHVKNSNLASKICYFNGINFRSYLAREKVTSSLIQIRNWENDLENWTTPEFKTTGIHPSMIKIPVSDSETPIEILTNYSVKYNQARIKISLKSNNLNTFEISGTTYDPLFCTNKHDYDREISEIASLNNVIVSLAFFFFLMPIICIITYCFCCPCCCCYKPQCLKPFGLILEDDEKRKQLNEHLNQNMNENETKEPIYLVYQQHIPAAGLPVEMPEVVPTVVPTVIPNPEEGTDTVLATNYPPPGVYEPVRLQAPTVQITINE</sequence>
<keyword evidence="1" id="KW-0812">Transmembrane</keyword>
<evidence type="ECO:0000256" key="1">
    <source>
        <dbReference type="SAM" id="Phobius"/>
    </source>
</evidence>
<keyword evidence="1" id="KW-1133">Transmembrane helix</keyword>
<keyword evidence="3" id="KW-1185">Reference proteome</keyword>
<gene>
    <name evidence="2" type="ORF">TRFO_29274</name>
</gene>
<dbReference type="EMBL" id="MLAK01000830">
    <property type="protein sequence ID" value="OHT03353.1"/>
    <property type="molecule type" value="Genomic_DNA"/>
</dbReference>
<protein>
    <submittedName>
        <fullName evidence="2">Uncharacterized protein</fullName>
    </submittedName>
</protein>
<reference evidence="2" key="1">
    <citation type="submission" date="2016-10" db="EMBL/GenBank/DDBJ databases">
        <authorList>
            <person name="Benchimol M."/>
            <person name="Almeida L.G."/>
            <person name="Vasconcelos A.T."/>
            <person name="Perreira-Neves A."/>
            <person name="Rosa I.A."/>
            <person name="Tasca T."/>
            <person name="Bogo M.R."/>
            <person name="de Souza W."/>
        </authorList>
    </citation>
    <scope>NUCLEOTIDE SEQUENCE [LARGE SCALE GENOMIC DNA]</scope>
    <source>
        <strain evidence="2">K</strain>
    </source>
</reference>